<dbReference type="GeneID" id="56059132"/>
<dbReference type="InterPro" id="IPR012349">
    <property type="entry name" value="Split_barrel_FMN-bd"/>
</dbReference>
<dbReference type="Gene3D" id="2.30.110.10">
    <property type="entry name" value="Electron Transport, Fmn-binding Protein, Chain A"/>
    <property type="match status" value="1"/>
</dbReference>
<dbReference type="Pfam" id="PF01243">
    <property type="entry name" value="PNPOx_N"/>
    <property type="match status" value="1"/>
</dbReference>
<dbReference type="KEGG" id="ncl:C5F47_03870"/>
<name>A0A7D5LZF7_9ARCH</name>
<evidence type="ECO:0000313" key="4">
    <source>
        <dbReference type="Proteomes" id="UP000509771"/>
    </source>
</evidence>
<dbReference type="GO" id="GO:0070967">
    <property type="term" value="F:coenzyme F420 binding"/>
    <property type="evidence" value="ECO:0007669"/>
    <property type="project" value="TreeGrafter"/>
</dbReference>
<accession>A0A7D5LZF7</accession>
<dbReference type="OrthoDB" id="4669at2157"/>
<reference evidence="3 4" key="1">
    <citation type="submission" date="2018-02" db="EMBL/GenBank/DDBJ databases">
        <title>Complete genome of Nitrosopumilus cobalaminigenes HCA1.</title>
        <authorList>
            <person name="Qin W."/>
            <person name="Zheng Y."/>
            <person name="Stahl D.A."/>
        </authorList>
    </citation>
    <scope>NUCLEOTIDE SEQUENCE [LARGE SCALE GENOMIC DNA]</scope>
    <source>
        <strain evidence="3 4">HCA1</strain>
    </source>
</reference>
<organism evidence="3 4">
    <name type="scientific">Nitrosopumilus cobalaminigenes</name>
    <dbReference type="NCBI Taxonomy" id="1470066"/>
    <lineage>
        <taxon>Archaea</taxon>
        <taxon>Nitrososphaerota</taxon>
        <taxon>Nitrososphaeria</taxon>
        <taxon>Nitrosopumilales</taxon>
        <taxon>Nitrosopumilaceae</taxon>
        <taxon>Nitrosopumilus</taxon>
    </lineage>
</organism>
<protein>
    <submittedName>
        <fullName evidence="3">Pyridoxamine 5'-phosphate oxidase</fullName>
    </submittedName>
</protein>
<dbReference type="AlphaFoldDB" id="A0A7D5LZF7"/>
<dbReference type="PANTHER" id="PTHR35176">
    <property type="entry name" value="HEME OXYGENASE HI_0854-RELATED"/>
    <property type="match status" value="1"/>
</dbReference>
<dbReference type="SUPFAM" id="SSF50475">
    <property type="entry name" value="FMN-binding split barrel"/>
    <property type="match status" value="1"/>
</dbReference>
<evidence type="ECO:0000313" key="3">
    <source>
        <dbReference type="EMBL" id="QLH02752.1"/>
    </source>
</evidence>
<sequence length="132" mass="15290">MIEFNDKEKQFLNSIEEARLATSHDDIPHVKPVSFVFIDNSIVVATDYKTRTFLNLKSNPNVGIVIDVYKSGNHKAICIQGDCEIIENGEEFKKIYDIFYSKFSWVRKDPWKENEAPFLKIITKNKTSWGIS</sequence>
<dbReference type="GO" id="GO:0005829">
    <property type="term" value="C:cytosol"/>
    <property type="evidence" value="ECO:0007669"/>
    <property type="project" value="TreeGrafter"/>
</dbReference>
<dbReference type="EMBL" id="CP026993">
    <property type="protein sequence ID" value="QLH02752.1"/>
    <property type="molecule type" value="Genomic_DNA"/>
</dbReference>
<feature type="domain" description="Pyridoxamine 5'-phosphate oxidase N-terminal" evidence="2">
    <location>
        <begin position="5"/>
        <end position="111"/>
    </location>
</feature>
<keyword evidence="1" id="KW-0560">Oxidoreductase</keyword>
<dbReference type="PANTHER" id="PTHR35176:SF6">
    <property type="entry name" value="HEME OXYGENASE HI_0854-RELATED"/>
    <property type="match status" value="1"/>
</dbReference>
<evidence type="ECO:0000259" key="2">
    <source>
        <dbReference type="Pfam" id="PF01243"/>
    </source>
</evidence>
<dbReference type="Proteomes" id="UP000509771">
    <property type="component" value="Chromosome"/>
</dbReference>
<proteinExistence type="predicted"/>
<dbReference type="RefSeq" id="WP_179361593.1">
    <property type="nucleotide sequence ID" value="NZ_CP026993.1"/>
</dbReference>
<dbReference type="InterPro" id="IPR011576">
    <property type="entry name" value="Pyridox_Oxase_N"/>
</dbReference>
<keyword evidence="4" id="KW-1185">Reference proteome</keyword>
<dbReference type="InterPro" id="IPR052019">
    <property type="entry name" value="F420H2_bilvrd_red/Heme_oxyg"/>
</dbReference>
<evidence type="ECO:0000256" key="1">
    <source>
        <dbReference type="ARBA" id="ARBA00023002"/>
    </source>
</evidence>
<dbReference type="GO" id="GO:0016627">
    <property type="term" value="F:oxidoreductase activity, acting on the CH-CH group of donors"/>
    <property type="evidence" value="ECO:0007669"/>
    <property type="project" value="TreeGrafter"/>
</dbReference>
<gene>
    <name evidence="3" type="ORF">C5F47_03870</name>
</gene>